<dbReference type="InterPro" id="IPR043198">
    <property type="entry name" value="Cyclin/Ssn8"/>
</dbReference>
<evidence type="ECO:0000256" key="1">
    <source>
        <dbReference type="SAM" id="MobiDB-lite"/>
    </source>
</evidence>
<protein>
    <submittedName>
        <fullName evidence="2">Uncharacterized protein</fullName>
    </submittedName>
</protein>
<keyword evidence="3" id="KW-1185">Reference proteome</keyword>
<feature type="compositionally biased region" description="Basic and acidic residues" evidence="1">
    <location>
        <begin position="95"/>
        <end position="107"/>
    </location>
</feature>
<dbReference type="AlphaFoldDB" id="A0A4T0FTS0"/>
<reference evidence="2 3" key="1">
    <citation type="submission" date="2019-03" db="EMBL/GenBank/DDBJ databases">
        <title>Sequencing 23 genomes of Wallemia ichthyophaga.</title>
        <authorList>
            <person name="Gostincar C."/>
        </authorList>
    </citation>
    <scope>NUCLEOTIDE SEQUENCE [LARGE SCALE GENOMIC DNA]</scope>
    <source>
        <strain evidence="2 3">EXF-5753</strain>
    </source>
</reference>
<evidence type="ECO:0000313" key="3">
    <source>
        <dbReference type="Proteomes" id="UP000310189"/>
    </source>
</evidence>
<comment type="caution">
    <text evidence="2">The sequence shown here is derived from an EMBL/GenBank/DDBJ whole genome shotgun (WGS) entry which is preliminary data.</text>
</comment>
<proteinExistence type="predicted"/>
<dbReference type="GO" id="GO:0016538">
    <property type="term" value="F:cyclin-dependent protein serine/threonine kinase regulator activity"/>
    <property type="evidence" value="ECO:0007669"/>
    <property type="project" value="InterPro"/>
</dbReference>
<dbReference type="Proteomes" id="UP000310189">
    <property type="component" value="Unassembled WGS sequence"/>
</dbReference>
<dbReference type="CDD" id="cd20546">
    <property type="entry name" value="CYCLIN_SpCG1C_ScCTK2-like_rpt2"/>
    <property type="match status" value="1"/>
</dbReference>
<gene>
    <name evidence="2" type="ORF">E3P99_00698</name>
</gene>
<organism evidence="2 3">
    <name type="scientific">Wallemia hederae</name>
    <dbReference type="NCBI Taxonomy" id="1540922"/>
    <lineage>
        <taxon>Eukaryota</taxon>
        <taxon>Fungi</taxon>
        <taxon>Dikarya</taxon>
        <taxon>Basidiomycota</taxon>
        <taxon>Wallemiomycotina</taxon>
        <taxon>Wallemiomycetes</taxon>
        <taxon>Wallemiales</taxon>
        <taxon>Wallemiaceae</taxon>
        <taxon>Wallemia</taxon>
    </lineage>
</organism>
<evidence type="ECO:0000313" key="2">
    <source>
        <dbReference type="EMBL" id="TIA92152.1"/>
    </source>
</evidence>
<feature type="compositionally biased region" description="Polar residues" evidence="1">
    <location>
        <begin position="1"/>
        <end position="10"/>
    </location>
</feature>
<dbReference type="PANTHER" id="PTHR10026">
    <property type="entry name" value="CYCLIN"/>
    <property type="match status" value="1"/>
</dbReference>
<dbReference type="GO" id="GO:0006357">
    <property type="term" value="P:regulation of transcription by RNA polymerase II"/>
    <property type="evidence" value="ECO:0007669"/>
    <property type="project" value="InterPro"/>
</dbReference>
<dbReference type="Gene3D" id="1.10.472.10">
    <property type="entry name" value="Cyclin-like"/>
    <property type="match status" value="2"/>
</dbReference>
<feature type="region of interest" description="Disordered" evidence="1">
    <location>
        <begin position="1"/>
        <end position="107"/>
    </location>
</feature>
<dbReference type="OrthoDB" id="25002at2759"/>
<feature type="compositionally biased region" description="Basic and acidic residues" evidence="1">
    <location>
        <begin position="431"/>
        <end position="445"/>
    </location>
</feature>
<sequence length="459" mass="54174">MRRRSQQGYDRQSPAMYTPRYDDGYSHPAPFRPRQDREWDQPTEIRVFTHAIDVQQRQQQQHKQQHYQQLHQQQQQQQQQQQPPKQPMQQRYKRRPDPQAVEKELERRDDLIALEKERRLLMSRSNPHIRHFEPYFNHAEAEILAQRQHGKLSDRQASEIKRFATAFVEKLGNQLGFPRRTIATAQTLYTRFHLFYPLKDFNPHPVLIGPQDVAVVATFVSAKMHDTLKKLHQVVAVSMHIRFPDKYKNPSIDDSLFETEKKRLLPIERLLLECISFSFKLQRPFDILIKLCRLLKLSKSYSKSCWKVLADAHRTLAPLLHSPHALALSSIYLASIFLDKDAQHHETSKQLVKRFEAYEASSWLSEYGVDLDSIDSVSHHVLDLFIDENELQHTSDNAELPDFLQTKIKLRENAAKRELWPVTQNKRRRNSSKDPTRSYIIDEHAPQVAPDQSTRYLFD</sequence>
<dbReference type="EMBL" id="SPNW01000008">
    <property type="protein sequence ID" value="TIA92152.1"/>
    <property type="molecule type" value="Genomic_DNA"/>
</dbReference>
<feature type="region of interest" description="Disordered" evidence="1">
    <location>
        <begin position="421"/>
        <end position="445"/>
    </location>
</feature>
<name>A0A4T0FTS0_9BASI</name>
<accession>A0A4T0FTS0</accession>
<dbReference type="InterPro" id="IPR036915">
    <property type="entry name" value="Cyclin-like_sf"/>
</dbReference>
<feature type="compositionally biased region" description="Low complexity" evidence="1">
    <location>
        <begin position="55"/>
        <end position="90"/>
    </location>
</feature>
<dbReference type="SUPFAM" id="SSF47954">
    <property type="entry name" value="Cyclin-like"/>
    <property type="match status" value="2"/>
</dbReference>